<protein>
    <recommendedName>
        <fullName evidence="4">Nuclear speckle splicing regulatory protein 1 N-terminal domain-containing protein</fullName>
    </recommendedName>
</protein>
<feature type="compositionally biased region" description="Basic and acidic residues" evidence="3">
    <location>
        <begin position="250"/>
        <end position="268"/>
    </location>
</feature>
<feature type="domain" description="Nuclear speckle splicing regulatory protein 1 N-terminal" evidence="4">
    <location>
        <begin position="29"/>
        <end position="142"/>
    </location>
</feature>
<dbReference type="InterPro" id="IPR018612">
    <property type="entry name" value="NSRP1_N"/>
</dbReference>
<accession>A0A8S1T055</accession>
<comment type="caution">
    <text evidence="5">The sequence shown here is derived from an EMBL/GenBank/DDBJ whole genome shotgun (WGS) entry which is preliminary data.</text>
</comment>
<comment type="similarity">
    <text evidence="1">Belongs to the NSRP1 family.</text>
</comment>
<evidence type="ECO:0000259" key="4">
    <source>
        <dbReference type="Pfam" id="PF09745"/>
    </source>
</evidence>
<dbReference type="AlphaFoldDB" id="A0A8S1T055"/>
<evidence type="ECO:0000256" key="2">
    <source>
        <dbReference type="ARBA" id="ARBA00023054"/>
    </source>
</evidence>
<dbReference type="Proteomes" id="UP000689195">
    <property type="component" value="Unassembled WGS sequence"/>
</dbReference>
<dbReference type="Pfam" id="PF09745">
    <property type="entry name" value="NSRP1_N"/>
    <property type="match status" value="1"/>
</dbReference>
<proteinExistence type="inferred from homology"/>
<evidence type="ECO:0000256" key="3">
    <source>
        <dbReference type="SAM" id="MobiDB-lite"/>
    </source>
</evidence>
<evidence type="ECO:0000313" key="6">
    <source>
        <dbReference type="Proteomes" id="UP000689195"/>
    </source>
</evidence>
<sequence length="268" mass="31912">MFNKHQVYLGNKDEVNKEIQKLQQSSKAQQLVSSNLLEDPSLYDYDGFVSKKNKSEKAIVIQKQSEDKKQKQPQFLNSILEQSKRREFEREATKSRMNAKEVVKSGKEVYISESFKKQHEQIKRFEQIEQIQEKINDESRKRNNLGIYKSLYDNETKKAENSNNQEAQVDSYKIIEKIIIEKEKLENNSQITTNNQKNQKQELEELQENKEAINNQLKKTENSKSRSRSRSRSRSKSIKEQKQQENQALTKEDKLKQYKERYLQRKQL</sequence>
<keyword evidence="6" id="KW-1185">Reference proteome</keyword>
<feature type="region of interest" description="Disordered" evidence="3">
    <location>
        <begin position="190"/>
        <end position="268"/>
    </location>
</feature>
<dbReference type="EMBL" id="CAJJDO010000013">
    <property type="protein sequence ID" value="CAD8144876.1"/>
    <property type="molecule type" value="Genomic_DNA"/>
</dbReference>
<dbReference type="GO" id="GO:0000381">
    <property type="term" value="P:regulation of alternative mRNA splicing, via spliceosome"/>
    <property type="evidence" value="ECO:0007669"/>
    <property type="project" value="InterPro"/>
</dbReference>
<gene>
    <name evidence="5" type="ORF">PPENT_87.1.T0130445</name>
</gene>
<reference evidence="5" key="1">
    <citation type="submission" date="2021-01" db="EMBL/GenBank/DDBJ databases">
        <authorList>
            <consortium name="Genoscope - CEA"/>
            <person name="William W."/>
        </authorList>
    </citation>
    <scope>NUCLEOTIDE SEQUENCE</scope>
</reference>
<dbReference type="OrthoDB" id="446635at2759"/>
<feature type="compositionally biased region" description="Basic and acidic residues" evidence="3">
    <location>
        <begin position="199"/>
        <end position="211"/>
    </location>
</feature>
<evidence type="ECO:0000313" key="5">
    <source>
        <dbReference type="EMBL" id="CAD8144876.1"/>
    </source>
</evidence>
<keyword evidence="2" id="KW-0175">Coiled coil</keyword>
<feature type="compositionally biased region" description="Basic residues" evidence="3">
    <location>
        <begin position="225"/>
        <end position="236"/>
    </location>
</feature>
<name>A0A8S1T055_9CILI</name>
<evidence type="ECO:0000256" key="1">
    <source>
        <dbReference type="ARBA" id="ARBA00010126"/>
    </source>
</evidence>
<organism evidence="5 6">
    <name type="scientific">Paramecium pentaurelia</name>
    <dbReference type="NCBI Taxonomy" id="43138"/>
    <lineage>
        <taxon>Eukaryota</taxon>
        <taxon>Sar</taxon>
        <taxon>Alveolata</taxon>
        <taxon>Ciliophora</taxon>
        <taxon>Intramacronucleata</taxon>
        <taxon>Oligohymenophorea</taxon>
        <taxon>Peniculida</taxon>
        <taxon>Parameciidae</taxon>
        <taxon>Paramecium</taxon>
    </lineage>
</organism>